<dbReference type="PATRIC" id="fig|1453496.5.peg.2047"/>
<sequence>MRFSLSRCTLTVILPLALLAGCSSPSHIAVSDGQRVVMDPSVLTAGVTADNPTVSSGDIYPVARAVVNYGEEQQPVTLNYRFYWYDAKGLDIFPHEPPRTIKLNPGQEVRLESTSANTRAKQVRLYLYL</sequence>
<dbReference type="eggNOG" id="COG5633">
    <property type="taxonomic scope" value="Bacteria"/>
</dbReference>
<dbReference type="KEGG" id="hav:AT03_10180"/>
<evidence type="ECO:0000313" key="3">
    <source>
        <dbReference type="Proteomes" id="UP000029986"/>
    </source>
</evidence>
<name>A0A097R1W9_HAFAL</name>
<keyword evidence="1" id="KW-0732">Signal</keyword>
<dbReference type="Pfam" id="PF07233">
    <property type="entry name" value="DUF1425"/>
    <property type="match status" value="1"/>
</dbReference>
<dbReference type="PROSITE" id="PS51257">
    <property type="entry name" value="PROKAR_LIPOPROTEIN"/>
    <property type="match status" value="1"/>
</dbReference>
<dbReference type="Gene3D" id="2.60.40.3230">
    <property type="match status" value="1"/>
</dbReference>
<dbReference type="InterPro" id="IPR038483">
    <property type="entry name" value="YcfL-like_sf"/>
</dbReference>
<proteinExistence type="predicted"/>
<evidence type="ECO:0000313" key="2">
    <source>
        <dbReference type="EMBL" id="AIU72713.1"/>
    </source>
</evidence>
<feature type="chain" id="PRO_5001937148" evidence="1">
    <location>
        <begin position="29"/>
        <end position="129"/>
    </location>
</feature>
<dbReference type="RefSeq" id="WP_025801191.1">
    <property type="nucleotide sequence ID" value="NZ_CP009706.1"/>
</dbReference>
<gene>
    <name evidence="2" type="ORF">AT03_10180</name>
</gene>
<protein>
    <submittedName>
        <fullName evidence="2">Membrane protein</fullName>
    </submittedName>
</protein>
<dbReference type="Proteomes" id="UP000029986">
    <property type="component" value="Chromosome"/>
</dbReference>
<dbReference type="GeneID" id="56891721"/>
<dbReference type="InterPro" id="IPR010824">
    <property type="entry name" value="DUF1425"/>
</dbReference>
<dbReference type="CDD" id="cd09030">
    <property type="entry name" value="DUF1425"/>
    <property type="match status" value="1"/>
</dbReference>
<organism evidence="2 3">
    <name type="scientific">Hafnia alvei FB1</name>
    <dbReference type="NCBI Taxonomy" id="1453496"/>
    <lineage>
        <taxon>Bacteria</taxon>
        <taxon>Pseudomonadati</taxon>
        <taxon>Pseudomonadota</taxon>
        <taxon>Gammaproteobacteria</taxon>
        <taxon>Enterobacterales</taxon>
        <taxon>Hafniaceae</taxon>
        <taxon>Hafnia</taxon>
    </lineage>
</organism>
<keyword evidence="3" id="KW-1185">Reference proteome</keyword>
<dbReference type="OrthoDB" id="5616034at2"/>
<feature type="signal peptide" evidence="1">
    <location>
        <begin position="1"/>
        <end position="28"/>
    </location>
</feature>
<reference evidence="2 3" key="1">
    <citation type="journal article" date="2014" name="Gut Pathog.">
        <title>Gene clusters of Hafnia alvei strain FB1 important in survival and pathogenesis: a draft genome perspective.</title>
        <authorList>
            <person name="Tan J.Y."/>
            <person name="Yin W.F."/>
            <person name="Chan K.G."/>
        </authorList>
    </citation>
    <scope>NUCLEOTIDE SEQUENCE [LARGE SCALE GENOMIC DNA]</scope>
    <source>
        <strain evidence="2 3">FB1</strain>
    </source>
</reference>
<dbReference type="HOGENOM" id="CLU_145387_2_0_6"/>
<dbReference type="EMBL" id="CP009706">
    <property type="protein sequence ID" value="AIU72713.1"/>
    <property type="molecule type" value="Genomic_DNA"/>
</dbReference>
<dbReference type="AlphaFoldDB" id="A0A097R1W9"/>
<accession>A0A097R1W9</accession>
<evidence type="ECO:0000256" key="1">
    <source>
        <dbReference type="SAM" id="SignalP"/>
    </source>
</evidence>